<dbReference type="EMBL" id="CP157484">
    <property type="protein sequence ID" value="XBO37385.1"/>
    <property type="molecule type" value="Genomic_DNA"/>
</dbReference>
<dbReference type="GO" id="GO:0005975">
    <property type="term" value="P:carbohydrate metabolic process"/>
    <property type="evidence" value="ECO:0007669"/>
    <property type="project" value="InterPro"/>
</dbReference>
<dbReference type="Gene3D" id="1.50.10.10">
    <property type="match status" value="1"/>
</dbReference>
<proteinExistence type="predicted"/>
<feature type="region of interest" description="Disordered" evidence="1">
    <location>
        <begin position="1"/>
        <end position="20"/>
    </location>
</feature>
<sequence>MMGLPKTRESAPDPQEQQDHVSEHYIEAEVSLVDRPLRTLKHEDAFAVLDAYGDIGTRPGSPEGLFFRDTRYLSRFELRFEGKRPLLLSSVLQDDNAALSVDLTNPDIRPQDDDGVPRDTISIDRTKFLWDSVCFERIGLKNFEKKPRTFTLDILFDSDFRDLFEVRGLDRLRRGTVSSRVAGPDRVEFAYTGLDGVGRTMTMIFSDPPAKLDVGRARFSLTLPAGGRRSLVIQVLCEEEKRGAPPDFVTAFRDKRRAGRAATRGIATVESSNEIFNEFLCRSTSDLYMLTTDTEHGLYPYAGIPWYSTVFGRDGIITAMQLLWIDPAVAAGVLKYLAATQATEVDPRADAQPGKILHERRQGEMARTGEVPFRRYYGTVDATPLFVMLAGMYYERTGDIGLIRSIWPAIEAAMGWCETYGDRDGDGFVEYFRETEHGLANQGWKDSHDSIFHADGSSALGPIALVEVQAYLFAARHHAARMAAALGHPGEAKRQLAAASALQARFEEVFWCEDLGTYALALDGDKKPCRVRTSNAGHALFAGIASPERAKRTAETLLSQDGFSGWGVRTLARGEPRYNPMSYHNGSVWPHDNAMVAIGLSRYGLKREAALVSQAIFDAANYQEHRRLPELYCGFLRKRRRGPVGYPVACSPQAWAAAAPFGLLAACLGLDMSEQRNEIRLTDPVLPSFLDEIVVRGLRLGSSVMDVRIHKYSGDVALNVLRRSGGATVLVCK</sequence>
<feature type="domain" description="Mannosylglycerate hydrolase MGH1-like glycoside hydrolase" evidence="3">
    <location>
        <begin position="316"/>
        <end position="628"/>
    </location>
</feature>
<dbReference type="Pfam" id="PF14742">
    <property type="entry name" value="GDE_N_bis"/>
    <property type="match status" value="1"/>
</dbReference>
<protein>
    <submittedName>
        <fullName evidence="4">Amylo-alpha-1,6-glucosidase</fullName>
    </submittedName>
</protein>
<dbReference type="SUPFAM" id="SSF48208">
    <property type="entry name" value="Six-hairpin glycosidases"/>
    <property type="match status" value="1"/>
</dbReference>
<dbReference type="InterPro" id="IPR054491">
    <property type="entry name" value="MGH1-like_GH"/>
</dbReference>
<dbReference type="AlphaFoldDB" id="A0AAU7JB41"/>
<evidence type="ECO:0000259" key="3">
    <source>
        <dbReference type="Pfam" id="PF22422"/>
    </source>
</evidence>
<gene>
    <name evidence="4" type="ORF">ABEG18_16820</name>
</gene>
<reference evidence="4" key="1">
    <citation type="submission" date="2024-05" db="EMBL/GenBank/DDBJ databases">
        <authorList>
            <person name="Kim S."/>
            <person name="Heo J."/>
            <person name="Choi H."/>
            <person name="Choi Y."/>
            <person name="Kwon S.-W."/>
            <person name="Kim Y."/>
        </authorList>
    </citation>
    <scope>NUCLEOTIDE SEQUENCE</scope>
    <source>
        <strain evidence="4">KACC 23698</strain>
    </source>
</reference>
<evidence type="ECO:0000313" key="4">
    <source>
        <dbReference type="EMBL" id="XBO37385.1"/>
    </source>
</evidence>
<feature type="domain" description="Putative glycogen debranching enzyme N-terminal" evidence="2">
    <location>
        <begin position="40"/>
        <end position="232"/>
    </location>
</feature>
<name>A0AAU7JB41_9HYPH</name>
<organism evidence="4">
    <name type="scientific">Alsobacter sp. KACC 23698</name>
    <dbReference type="NCBI Taxonomy" id="3149229"/>
    <lineage>
        <taxon>Bacteria</taxon>
        <taxon>Pseudomonadati</taxon>
        <taxon>Pseudomonadota</taxon>
        <taxon>Alphaproteobacteria</taxon>
        <taxon>Hyphomicrobiales</taxon>
        <taxon>Alsobacteraceae</taxon>
        <taxon>Alsobacter</taxon>
    </lineage>
</organism>
<dbReference type="InterPro" id="IPR012341">
    <property type="entry name" value="6hp_glycosidase-like_sf"/>
</dbReference>
<accession>A0AAU7JB41</accession>
<evidence type="ECO:0000259" key="2">
    <source>
        <dbReference type="Pfam" id="PF14742"/>
    </source>
</evidence>
<dbReference type="InterPro" id="IPR008928">
    <property type="entry name" value="6-hairpin_glycosidase_sf"/>
</dbReference>
<dbReference type="RefSeq" id="WP_406854205.1">
    <property type="nucleotide sequence ID" value="NZ_CP157484.1"/>
</dbReference>
<dbReference type="InterPro" id="IPR032856">
    <property type="entry name" value="GDE_N_bis"/>
</dbReference>
<dbReference type="Pfam" id="PF22422">
    <property type="entry name" value="MGH1-like_GH"/>
    <property type="match status" value="1"/>
</dbReference>
<evidence type="ECO:0000256" key="1">
    <source>
        <dbReference type="SAM" id="MobiDB-lite"/>
    </source>
</evidence>